<reference evidence="3 4" key="2">
    <citation type="submission" date="2017-02" db="EMBL/GenBank/DDBJ databases">
        <title>Draft genome sequence of Streptomyces phaeoluteigriseus type strain DSM41896.</title>
        <authorList>
            <person name="Salih T.S."/>
            <person name="Algora Gallardo L."/>
            <person name="Melo Santos T."/>
            <person name="Filgueira Martinez S."/>
            <person name="Herron P.R."/>
        </authorList>
    </citation>
    <scope>NUCLEOTIDE SEQUENCE [LARGE SCALE GENOMIC DNA]</scope>
    <source>
        <strain evidence="3 4">DSM 41896</strain>
    </source>
</reference>
<keyword evidence="2" id="KW-0812">Transmembrane</keyword>
<feature type="transmembrane region" description="Helical" evidence="2">
    <location>
        <begin position="85"/>
        <end position="104"/>
    </location>
</feature>
<evidence type="ECO:0000313" key="3">
    <source>
        <dbReference type="EMBL" id="OQD53733.1"/>
    </source>
</evidence>
<feature type="compositionally biased region" description="Pro residues" evidence="1">
    <location>
        <begin position="150"/>
        <end position="159"/>
    </location>
</feature>
<feature type="transmembrane region" description="Helical" evidence="2">
    <location>
        <begin position="52"/>
        <end position="73"/>
    </location>
</feature>
<keyword evidence="2" id="KW-1133">Transmembrane helix</keyword>
<keyword evidence="2" id="KW-0472">Membrane</keyword>
<dbReference type="EMBL" id="MPOH02000016">
    <property type="protein sequence ID" value="OQD53733.1"/>
    <property type="molecule type" value="Genomic_DNA"/>
</dbReference>
<evidence type="ECO:0000256" key="2">
    <source>
        <dbReference type="SAM" id="Phobius"/>
    </source>
</evidence>
<dbReference type="RefSeq" id="WP_073499409.1">
    <property type="nucleotide sequence ID" value="NZ_MPOH02000016.1"/>
</dbReference>
<dbReference type="AlphaFoldDB" id="A0A1V6MN63"/>
<feature type="region of interest" description="Disordered" evidence="1">
    <location>
        <begin position="133"/>
        <end position="159"/>
    </location>
</feature>
<dbReference type="Proteomes" id="UP000184286">
    <property type="component" value="Unassembled WGS sequence"/>
</dbReference>
<feature type="transmembrane region" description="Helical" evidence="2">
    <location>
        <begin position="110"/>
        <end position="127"/>
    </location>
</feature>
<dbReference type="OrthoDB" id="4338794at2"/>
<comment type="caution">
    <text evidence="3">The sequence shown here is derived from an EMBL/GenBank/DDBJ whole genome shotgun (WGS) entry which is preliminary data.</text>
</comment>
<feature type="transmembrane region" description="Helical" evidence="2">
    <location>
        <begin position="7"/>
        <end position="32"/>
    </location>
</feature>
<reference evidence="4" key="1">
    <citation type="submission" date="2016-11" db="EMBL/GenBank/DDBJ databases">
        <authorList>
            <person name="Schniete J.K."/>
            <person name="Salih T."/>
            <person name="Algora Gallardo L."/>
            <person name="Martinez Fernandez S."/>
            <person name="Herron P.R."/>
        </authorList>
    </citation>
    <scope>NUCLEOTIDE SEQUENCE [LARGE SCALE GENOMIC DNA]</scope>
    <source>
        <strain evidence="4">DSM 41896</strain>
    </source>
</reference>
<accession>A0A1V6MN63</accession>
<proteinExistence type="predicted"/>
<sequence>MVRRPVAVVVAAVLVVEALGVAALNWFLGIVVDRQDMSLAGLDPDMMSTSSKIGGIVFGLYFAFCGLVALLVAVRDRPPAGFGRILLISAAVVHGLLGAVAWGLVGWHAFLFMVVVLALIVLLLMTYDRQVGPAAEPRDAGPKGEGPVPVSGPPAPTTP</sequence>
<organism evidence="3 4">
    <name type="scientific">Streptomyces phaeoluteigriseus</name>
    <dbReference type="NCBI Taxonomy" id="114686"/>
    <lineage>
        <taxon>Bacteria</taxon>
        <taxon>Bacillati</taxon>
        <taxon>Actinomycetota</taxon>
        <taxon>Actinomycetes</taxon>
        <taxon>Kitasatosporales</taxon>
        <taxon>Streptomycetaceae</taxon>
        <taxon>Streptomyces</taxon>
        <taxon>Streptomyces aurantiacus group</taxon>
    </lineage>
</organism>
<name>A0A1V6MN63_9ACTN</name>
<evidence type="ECO:0000313" key="4">
    <source>
        <dbReference type="Proteomes" id="UP000184286"/>
    </source>
</evidence>
<evidence type="ECO:0000256" key="1">
    <source>
        <dbReference type="SAM" id="MobiDB-lite"/>
    </source>
</evidence>
<gene>
    <name evidence="3" type="ORF">BM536_026040</name>
</gene>
<protein>
    <submittedName>
        <fullName evidence="3">Uncharacterized protein</fullName>
    </submittedName>
</protein>